<feature type="region of interest" description="Disordered" evidence="1">
    <location>
        <begin position="657"/>
        <end position="691"/>
    </location>
</feature>
<name>A0A6J5T084_9CAUD</name>
<accession>A0A6J5T084</accession>
<proteinExistence type="predicted"/>
<evidence type="ECO:0000256" key="1">
    <source>
        <dbReference type="SAM" id="MobiDB-lite"/>
    </source>
</evidence>
<feature type="compositionally biased region" description="Basic and acidic residues" evidence="1">
    <location>
        <begin position="657"/>
        <end position="673"/>
    </location>
</feature>
<organism evidence="2">
    <name type="scientific">uncultured Caudovirales phage</name>
    <dbReference type="NCBI Taxonomy" id="2100421"/>
    <lineage>
        <taxon>Viruses</taxon>
        <taxon>Duplodnaviria</taxon>
        <taxon>Heunggongvirae</taxon>
        <taxon>Uroviricota</taxon>
        <taxon>Caudoviricetes</taxon>
        <taxon>Peduoviridae</taxon>
        <taxon>Maltschvirus</taxon>
        <taxon>Maltschvirus maltsch</taxon>
    </lineage>
</organism>
<reference evidence="2" key="1">
    <citation type="submission" date="2020-05" db="EMBL/GenBank/DDBJ databases">
        <authorList>
            <person name="Chiriac C."/>
            <person name="Salcher M."/>
            <person name="Ghai R."/>
            <person name="Kavagutti S V."/>
        </authorList>
    </citation>
    <scope>NUCLEOTIDE SEQUENCE</scope>
</reference>
<evidence type="ECO:0000313" key="2">
    <source>
        <dbReference type="EMBL" id="CAB4221203.1"/>
    </source>
</evidence>
<gene>
    <name evidence="2" type="ORF">UFOVP1636_188</name>
</gene>
<sequence length="1477" mass="157598">MALEREDLPDLARLIVEALQSGITTRTNAEDAKRAAEANAALMSLSKTIKQTTKDTGYFSKFLTNQQVPYQNVTEELKKLDEQISKSTSKSQKDNLMWEKSQITKAVSEANTKAAMTNFALGLTKTTVALGQIAAGGIGSLIKNLQGGASSIDVAAGILSSGVDVANSGMQAAAGGAQAFGTMLLSGPTPQLKLFGAGLFAAGTALSFFSASASKLAKFGIEVLSAELKKSAESFMIMGASGALFANGVQGMRDASLAAGLTVNQFSKVVQENSSTLSASGLSVSGAIKKLGGALKAGGDAMQLNLLKLGYSLEEQAGLVADTMKDLRGQGAGGLKATDTQIAEQTQKYAENLRVIAAITGEDARKKSAMVREQSNQLAFQQQLASKTPTQQAAVKRAMDNMTDIERKNFMDMVNFGSVINKEGAILEAQIPALGKSVREMFQAYNSNTLDAEPLRAIQARNNEEQRKQLLGATGIAAADAAGVGGPGGTAGANATKMLQDVLKRTPEAIKAAEDAAKAQAKTKDPLTDDLMKALQASQKMALDLQSAMDPLIKGYASVTAAMLEEIKKVFSEIAKEIGSKDTKDKKEADTAKLDAQDSKNWDKMKWYEKANSGAARGIESAGNATNFLTFGLVDYVTKKLTGNTVEDAKAERIKEETRILEQRGREERRRSDAPSYRGSTKPESDSGILGGIVDFFSSPKNTRLDGTGKRYGAAAEPSNKILLVHRGERVLNELETDEYNKGLNAATPSMSAPLANEQGQTPFKEFFVSLSAAGTSLQTLLSSGANKLADILNKDINVKVESLMPPGFSDFAPQIKNIFDQMNSAEMSRSNNADVTKAAIDQLTTIGKSMDQQSTGQTTQLQGLVSQLIDAIKLPNVQFADQAGEIKTSIDQLIAAVKLPDGQNTQFADQANLIKNSMDQLSGAVNAPNAQFANQASEIKTLITQLIGSVNTPNAQFADQAGQIKTSIDQLTTAVKLPDGQDKQFADQASQIKTSIDQLIGSANAPGVQVASQVVQIKTSIDQLISSVKTPNAQFTDQAAQLTASIDQMANAVKLPTAQFANQTGQLKTSIDQMSSDIKSPTVQFADQVGQLKTSIDQMSGSIKLPTAQFADQTEQLKTSIDQLSSDIKLPTAQFANQTEQLKTSIDQMSGVIKAPTEQFADQTGQLKTSIDQMSGATKLPAAQFAEQTVQLKTSIDSMSEAIKAPDTQFTNQTEQLKASINQMTGAIKTPDAQFADQTGQLKTSIEQMSSAIKLPDSQFTDQVGRLTSSIDTFGNNTKADGTQSTTLMSTMQNMLSQLLNFGSTSNKQSIDQSTQFQTLTDKMFNSVTTNQSDSSSTTMQKTFDQMLALGASTDKNTSQLLLTNLDSTNQIDKSFDSMSKSLIVDSNQQLDNALSNMVSELREKNVQAEKTSQVQPKSLTNEPVTAPIGSDQQQLLELVSKQLLALETNISKTDNLINLLAEGNNNTRQLLNAAY</sequence>
<dbReference type="EMBL" id="LR797503">
    <property type="protein sequence ID" value="CAB4221203.1"/>
    <property type="molecule type" value="Genomic_DNA"/>
</dbReference>
<protein>
    <submittedName>
        <fullName evidence="2">Uncharacterized protein</fullName>
    </submittedName>
</protein>